<keyword evidence="3" id="KW-0288">FMN</keyword>
<sequence>MTSPSATAVPSAASAAASLSATEGNATTTPQVPKKTKLHGRAFYESIGSPKYIVAPMVDQSEFVWRMLTRSFLPTEEQHKLLCYTPMFHARLFTEAPKYRDSHYQPIRGPLTENSPRPGSPDYVPFLDGNPSIDRSLFVQFCANDPSYLLSAAKLVAPYCDAVDLNLGCPQGIAKRGQYGSFLQENQELIFELINTLHKELDIPVTAKIRILETKEATLKYAQNVLRAGASILTVHGRRREQKGHQTGLANWEYIRYLRENLPKETVIFANGNILQYSDLEKCLEATGADGVMSAEGNLSDPGLFAKPPAVGEEGREYWRSKDGSRGGWRVDAVLRRYLDIIYKYVLEQEPPVRRPLFMPGDDVAWLEDTTPTETTTATQNQNNSGEPPRKKHKSANGTASTPSTTTITSATSTDTTNPHLHPKTLQTSPNLVSMQPHCFHLLRHFVTTHTDVRDMLARARNGADILKYEAILAQVERKVAQGLLEYERTGGASFDIDELEKLMKETKEPQNDPESSAKARRENKRPWWVVQPIIRPLPKEALAKGALQLSKKELKAQAAAAADKLKTGAAGAAVAAVGAAVASVFGAGATEAKKDEEEKKTVEEAAPAPVQGENGAETAVESLETTTSYPKSELVSG</sequence>
<evidence type="ECO:0000256" key="12">
    <source>
        <dbReference type="ARBA" id="ARBA00047287"/>
    </source>
</evidence>
<organism evidence="20 21">
    <name type="scientific">Sordaria macrospora</name>
    <dbReference type="NCBI Taxonomy" id="5147"/>
    <lineage>
        <taxon>Eukaryota</taxon>
        <taxon>Fungi</taxon>
        <taxon>Dikarya</taxon>
        <taxon>Ascomycota</taxon>
        <taxon>Pezizomycotina</taxon>
        <taxon>Sordariomycetes</taxon>
        <taxon>Sordariomycetidae</taxon>
        <taxon>Sordariales</taxon>
        <taxon>Sordariaceae</taxon>
        <taxon>Sordaria</taxon>
    </lineage>
</organism>
<comment type="catalytic activity">
    <reaction evidence="13">
        <text>5,6-dihydrouridine(16) in tRNA + NADP(+) = uridine(16) in tRNA + NADPH + H(+)</text>
        <dbReference type="Rhea" id="RHEA:53376"/>
        <dbReference type="Rhea" id="RHEA-COMP:13543"/>
        <dbReference type="Rhea" id="RHEA-COMP:13544"/>
        <dbReference type="ChEBI" id="CHEBI:15378"/>
        <dbReference type="ChEBI" id="CHEBI:57783"/>
        <dbReference type="ChEBI" id="CHEBI:58349"/>
        <dbReference type="ChEBI" id="CHEBI:65315"/>
        <dbReference type="ChEBI" id="CHEBI:74443"/>
        <dbReference type="EC" id="1.3.1.88"/>
    </reaction>
    <physiologicalReaction direction="right-to-left" evidence="13">
        <dbReference type="Rhea" id="RHEA:53378"/>
    </physiologicalReaction>
</comment>
<gene>
    <name evidence="20" type="ORF">SMACR_00151</name>
</gene>
<evidence type="ECO:0000256" key="13">
    <source>
        <dbReference type="ARBA" id="ARBA00047652"/>
    </source>
</evidence>
<reference evidence="20 21" key="1">
    <citation type="submission" date="2017-07" db="EMBL/GenBank/DDBJ databases">
        <title>Genome sequence of the Sordaria macrospora wild type strain R19027.</title>
        <authorList>
            <person name="Nowrousian M."/>
            <person name="Teichert I."/>
            <person name="Kueck U."/>
        </authorList>
    </citation>
    <scope>NUCLEOTIDE SEQUENCE [LARGE SCALE GENOMIC DNA]</scope>
    <source>
        <strain evidence="20 21">R19027</strain>
        <tissue evidence="20">Mycelium</tissue>
    </source>
</reference>
<evidence type="ECO:0000256" key="2">
    <source>
        <dbReference type="ARBA" id="ARBA00022630"/>
    </source>
</evidence>
<dbReference type="PANTHER" id="PTHR11082">
    <property type="entry name" value="TRNA-DIHYDROURIDINE SYNTHASE"/>
    <property type="match status" value="1"/>
</dbReference>
<proteinExistence type="inferred from homology"/>
<comment type="cofactor">
    <cofactor evidence="1">
        <name>FMN</name>
        <dbReference type="ChEBI" id="CHEBI:58210"/>
    </cofactor>
</comment>
<evidence type="ECO:0000313" key="21">
    <source>
        <dbReference type="Proteomes" id="UP000433876"/>
    </source>
</evidence>
<feature type="region of interest" description="Disordered" evidence="18">
    <location>
        <begin position="505"/>
        <end position="524"/>
    </location>
</feature>
<evidence type="ECO:0000256" key="9">
    <source>
        <dbReference type="ARBA" id="ARBA00038313"/>
    </source>
</evidence>
<dbReference type="Pfam" id="PF01207">
    <property type="entry name" value="Dus"/>
    <property type="match status" value="1"/>
</dbReference>
<dbReference type="PROSITE" id="PS01136">
    <property type="entry name" value="UPF0034"/>
    <property type="match status" value="1"/>
</dbReference>
<dbReference type="InterPro" id="IPR018517">
    <property type="entry name" value="tRNA_hU_synthase_CS"/>
</dbReference>
<feature type="region of interest" description="Disordered" evidence="18">
    <location>
        <begin position="373"/>
        <end position="431"/>
    </location>
</feature>
<accession>A0A8S8ZJ44</accession>
<feature type="compositionally biased region" description="Basic and acidic residues" evidence="18">
    <location>
        <begin position="592"/>
        <end position="604"/>
    </location>
</feature>
<evidence type="ECO:0000256" key="5">
    <source>
        <dbReference type="ARBA" id="ARBA00022694"/>
    </source>
</evidence>
<keyword evidence="2" id="KW-0285">Flavoprotein</keyword>
<dbReference type="PANTHER" id="PTHR11082:SF5">
    <property type="entry name" value="TRNA-DIHYDROURIDINE(16_17) SYNTHASE [NAD(P)(+)]-LIKE"/>
    <property type="match status" value="1"/>
</dbReference>
<dbReference type="InterPro" id="IPR035587">
    <property type="entry name" value="DUS-like_FMN-bd"/>
</dbReference>
<keyword evidence="6" id="KW-0521">NADP</keyword>
<evidence type="ECO:0000256" key="1">
    <source>
        <dbReference type="ARBA" id="ARBA00001917"/>
    </source>
</evidence>
<evidence type="ECO:0000259" key="19">
    <source>
        <dbReference type="Pfam" id="PF01207"/>
    </source>
</evidence>
<evidence type="ECO:0000256" key="8">
    <source>
        <dbReference type="ARBA" id="ARBA00023027"/>
    </source>
</evidence>
<dbReference type="EC" id="1.3.1.88" evidence="10"/>
<dbReference type="Proteomes" id="UP000433876">
    <property type="component" value="Unassembled WGS sequence"/>
</dbReference>
<dbReference type="SUPFAM" id="SSF51395">
    <property type="entry name" value="FMN-linked oxidoreductases"/>
    <property type="match status" value="1"/>
</dbReference>
<keyword evidence="8" id="KW-0520">NAD</keyword>
<comment type="catalytic activity">
    <reaction evidence="14">
        <text>a 5,6-dihydrouridine in mRNA + NAD(+) = a uridine in mRNA + NADH + H(+)</text>
        <dbReference type="Rhea" id="RHEA:69851"/>
        <dbReference type="Rhea" id="RHEA-COMP:14658"/>
        <dbReference type="Rhea" id="RHEA-COMP:17789"/>
        <dbReference type="ChEBI" id="CHEBI:15378"/>
        <dbReference type="ChEBI" id="CHEBI:57540"/>
        <dbReference type="ChEBI" id="CHEBI:57945"/>
        <dbReference type="ChEBI" id="CHEBI:65315"/>
        <dbReference type="ChEBI" id="CHEBI:74443"/>
    </reaction>
    <physiologicalReaction direction="right-to-left" evidence="14">
        <dbReference type="Rhea" id="RHEA:69853"/>
    </physiologicalReaction>
</comment>
<evidence type="ECO:0000256" key="10">
    <source>
        <dbReference type="ARBA" id="ARBA00038890"/>
    </source>
</evidence>
<evidence type="ECO:0000256" key="11">
    <source>
        <dbReference type="ARBA" id="ARBA00045934"/>
    </source>
</evidence>
<evidence type="ECO:0000256" key="6">
    <source>
        <dbReference type="ARBA" id="ARBA00022857"/>
    </source>
</evidence>
<dbReference type="AlphaFoldDB" id="A0A8S8ZJ44"/>
<evidence type="ECO:0000256" key="14">
    <source>
        <dbReference type="ARBA" id="ARBA00048342"/>
    </source>
</evidence>
<dbReference type="GO" id="GO:0050660">
    <property type="term" value="F:flavin adenine dinucleotide binding"/>
    <property type="evidence" value="ECO:0007669"/>
    <property type="project" value="InterPro"/>
</dbReference>
<dbReference type="CDD" id="cd02801">
    <property type="entry name" value="DUS_like_FMN"/>
    <property type="match status" value="1"/>
</dbReference>
<evidence type="ECO:0000256" key="18">
    <source>
        <dbReference type="SAM" id="MobiDB-lite"/>
    </source>
</evidence>
<dbReference type="InterPro" id="IPR013785">
    <property type="entry name" value="Aldolase_TIM"/>
</dbReference>
<comment type="similarity">
    <text evidence="9">Belongs to the Dus family. Dus1 subfamily.</text>
</comment>
<dbReference type="GO" id="GO:0006397">
    <property type="term" value="P:mRNA processing"/>
    <property type="evidence" value="ECO:0007669"/>
    <property type="project" value="UniProtKB-KW"/>
</dbReference>
<comment type="caution">
    <text evidence="20">The sequence shown here is derived from an EMBL/GenBank/DDBJ whole genome shotgun (WGS) entry which is preliminary data.</text>
</comment>
<evidence type="ECO:0000256" key="16">
    <source>
        <dbReference type="ARBA" id="ARBA00049447"/>
    </source>
</evidence>
<feature type="domain" description="DUS-like FMN-binding" evidence="19">
    <location>
        <begin position="54"/>
        <end position="307"/>
    </location>
</feature>
<keyword evidence="7" id="KW-0560">Oxidoreductase</keyword>
<keyword evidence="5" id="KW-0819">tRNA processing</keyword>
<protein>
    <recommendedName>
        <fullName evidence="10">tRNA-dihydrouridine(16/17) synthase [NAD(P)(+)]</fullName>
        <ecNumber evidence="10">1.3.1.88</ecNumber>
    </recommendedName>
</protein>
<comment type="catalytic activity">
    <reaction evidence="17">
        <text>5,6-dihydrouridine(17) in tRNA + NADP(+) = uridine(17) in tRNA + NADPH + H(+)</text>
        <dbReference type="Rhea" id="RHEA:53368"/>
        <dbReference type="Rhea" id="RHEA-COMP:13541"/>
        <dbReference type="Rhea" id="RHEA-COMP:13542"/>
        <dbReference type="ChEBI" id="CHEBI:15378"/>
        <dbReference type="ChEBI" id="CHEBI:57783"/>
        <dbReference type="ChEBI" id="CHEBI:58349"/>
        <dbReference type="ChEBI" id="CHEBI:65315"/>
        <dbReference type="ChEBI" id="CHEBI:74443"/>
        <dbReference type="EC" id="1.3.1.88"/>
    </reaction>
    <physiologicalReaction direction="right-to-left" evidence="17">
        <dbReference type="Rhea" id="RHEA:53370"/>
    </physiologicalReaction>
</comment>
<evidence type="ECO:0000256" key="15">
    <source>
        <dbReference type="ARBA" id="ARBA00048934"/>
    </source>
</evidence>
<comment type="catalytic activity">
    <reaction evidence="12">
        <text>5,6-dihydrouridine(17) in tRNA + NAD(+) = uridine(17) in tRNA + NADH + H(+)</text>
        <dbReference type="Rhea" id="RHEA:53372"/>
        <dbReference type="Rhea" id="RHEA-COMP:13541"/>
        <dbReference type="Rhea" id="RHEA-COMP:13542"/>
        <dbReference type="ChEBI" id="CHEBI:15378"/>
        <dbReference type="ChEBI" id="CHEBI:57540"/>
        <dbReference type="ChEBI" id="CHEBI:57945"/>
        <dbReference type="ChEBI" id="CHEBI:65315"/>
        <dbReference type="ChEBI" id="CHEBI:74443"/>
        <dbReference type="EC" id="1.3.1.88"/>
    </reaction>
    <physiologicalReaction direction="right-to-left" evidence="12">
        <dbReference type="Rhea" id="RHEA:53374"/>
    </physiologicalReaction>
</comment>
<comment type="catalytic activity">
    <reaction evidence="15">
        <text>5,6-dihydrouridine(16) in tRNA + NAD(+) = uridine(16) in tRNA + NADH + H(+)</text>
        <dbReference type="Rhea" id="RHEA:53380"/>
        <dbReference type="Rhea" id="RHEA-COMP:13543"/>
        <dbReference type="Rhea" id="RHEA-COMP:13544"/>
        <dbReference type="ChEBI" id="CHEBI:15378"/>
        <dbReference type="ChEBI" id="CHEBI:57540"/>
        <dbReference type="ChEBI" id="CHEBI:57945"/>
        <dbReference type="ChEBI" id="CHEBI:65315"/>
        <dbReference type="ChEBI" id="CHEBI:74443"/>
        <dbReference type="EC" id="1.3.1.88"/>
    </reaction>
    <physiologicalReaction direction="right-to-left" evidence="15">
        <dbReference type="Rhea" id="RHEA:53382"/>
    </physiologicalReaction>
</comment>
<feature type="region of interest" description="Disordered" evidence="18">
    <location>
        <begin position="590"/>
        <end position="638"/>
    </location>
</feature>
<name>A0A8S8ZJ44_SORMA</name>
<evidence type="ECO:0000313" key="20">
    <source>
        <dbReference type="EMBL" id="KAA8629599.1"/>
    </source>
</evidence>
<evidence type="ECO:0000256" key="4">
    <source>
        <dbReference type="ARBA" id="ARBA00022664"/>
    </source>
</evidence>
<comment type="catalytic activity">
    <reaction evidence="16">
        <text>a 5,6-dihydrouridine in mRNA + NADP(+) = a uridine in mRNA + NADPH + H(+)</text>
        <dbReference type="Rhea" id="RHEA:69855"/>
        <dbReference type="Rhea" id="RHEA-COMP:14658"/>
        <dbReference type="Rhea" id="RHEA-COMP:17789"/>
        <dbReference type="ChEBI" id="CHEBI:15378"/>
        <dbReference type="ChEBI" id="CHEBI:57783"/>
        <dbReference type="ChEBI" id="CHEBI:58349"/>
        <dbReference type="ChEBI" id="CHEBI:65315"/>
        <dbReference type="ChEBI" id="CHEBI:74443"/>
    </reaction>
    <physiologicalReaction direction="right-to-left" evidence="16">
        <dbReference type="Rhea" id="RHEA:69857"/>
    </physiologicalReaction>
</comment>
<comment type="function">
    <text evidence="11">Catalyzes the synthesis of dihydrouridine, a modified base found in the D-loop of most tRNAs. Specifically modifies U47 in cytoplasmic tRNAs. Catalyzes the synthesis of dihydrouridine in some mRNAs, thereby affecting their translation.</text>
</comment>
<dbReference type="GO" id="GO:0017150">
    <property type="term" value="F:tRNA dihydrouridine synthase activity"/>
    <property type="evidence" value="ECO:0007669"/>
    <property type="project" value="InterPro"/>
</dbReference>
<evidence type="ECO:0000256" key="3">
    <source>
        <dbReference type="ARBA" id="ARBA00022643"/>
    </source>
</evidence>
<dbReference type="VEuPathDB" id="FungiDB:SMAC_00151"/>
<feature type="compositionally biased region" description="Basic and acidic residues" evidence="18">
    <location>
        <begin position="505"/>
        <end position="521"/>
    </location>
</feature>
<evidence type="ECO:0000256" key="17">
    <source>
        <dbReference type="ARBA" id="ARBA00049467"/>
    </source>
</evidence>
<keyword evidence="4" id="KW-0507">mRNA processing</keyword>
<evidence type="ECO:0000256" key="7">
    <source>
        <dbReference type="ARBA" id="ARBA00023002"/>
    </source>
</evidence>
<feature type="compositionally biased region" description="Low complexity" evidence="18">
    <location>
        <begin position="396"/>
        <end position="417"/>
    </location>
</feature>
<dbReference type="Gene3D" id="3.20.20.70">
    <property type="entry name" value="Aldolase class I"/>
    <property type="match status" value="1"/>
</dbReference>
<dbReference type="EMBL" id="NMPR01000130">
    <property type="protein sequence ID" value="KAA8629599.1"/>
    <property type="molecule type" value="Genomic_DNA"/>
</dbReference>